<organism evidence="3 4">
    <name type="scientific">Aureobasidium melanogenum (strain CBS 110374)</name>
    <name type="common">Aureobasidium pullulans var. melanogenum</name>
    <dbReference type="NCBI Taxonomy" id="1043003"/>
    <lineage>
        <taxon>Eukaryota</taxon>
        <taxon>Fungi</taxon>
        <taxon>Dikarya</taxon>
        <taxon>Ascomycota</taxon>
        <taxon>Pezizomycotina</taxon>
        <taxon>Dothideomycetes</taxon>
        <taxon>Dothideomycetidae</taxon>
        <taxon>Dothideales</taxon>
        <taxon>Saccotheciaceae</taxon>
        <taxon>Aureobasidium</taxon>
    </lineage>
</organism>
<dbReference type="PROSITE" id="PS50048">
    <property type="entry name" value="ZN2_CY6_FUNGAL_2"/>
    <property type="match status" value="1"/>
</dbReference>
<dbReference type="Pfam" id="PF00172">
    <property type="entry name" value="Zn_clus"/>
    <property type="match status" value="1"/>
</dbReference>
<keyword evidence="4" id="KW-1185">Reference proteome</keyword>
<dbReference type="EMBL" id="KL584837">
    <property type="protein sequence ID" value="KEQ61667.1"/>
    <property type="molecule type" value="Genomic_DNA"/>
</dbReference>
<gene>
    <name evidence="3" type="ORF">M437DRAFT_51530</name>
</gene>
<dbReference type="InterPro" id="IPR001138">
    <property type="entry name" value="Zn2Cys6_DnaBD"/>
</dbReference>
<dbReference type="Proteomes" id="UP000030672">
    <property type="component" value="Unassembled WGS sequence"/>
</dbReference>
<reference evidence="3 4" key="1">
    <citation type="journal article" date="2014" name="BMC Genomics">
        <title>Genome sequencing of four Aureobasidium pullulans varieties: biotechnological potential, stress tolerance, and description of new species.</title>
        <authorList>
            <person name="Gostin Ar C."/>
            <person name="Ohm R.A."/>
            <person name="Kogej T."/>
            <person name="Sonjak S."/>
            <person name="Turk M."/>
            <person name="Zajc J."/>
            <person name="Zalar P."/>
            <person name="Grube M."/>
            <person name="Sun H."/>
            <person name="Han J."/>
            <person name="Sharma A."/>
            <person name="Chiniquy J."/>
            <person name="Ngan C.Y."/>
            <person name="Lipzen A."/>
            <person name="Barry K."/>
            <person name="Grigoriev I.V."/>
            <person name="Gunde-Cimerman N."/>
        </authorList>
    </citation>
    <scope>NUCLEOTIDE SEQUENCE [LARGE SCALE GENOMIC DNA]</scope>
    <source>
        <strain evidence="3 4">CBS 110374</strain>
    </source>
</reference>
<dbReference type="PANTHER" id="PTHR47784">
    <property type="entry name" value="STEROL UPTAKE CONTROL PROTEIN 2"/>
    <property type="match status" value="1"/>
</dbReference>
<evidence type="ECO:0000313" key="4">
    <source>
        <dbReference type="Proteomes" id="UP000030672"/>
    </source>
</evidence>
<dbReference type="AlphaFoldDB" id="A0A074VVC2"/>
<dbReference type="SMART" id="SM00066">
    <property type="entry name" value="GAL4"/>
    <property type="match status" value="1"/>
</dbReference>
<dbReference type="InterPro" id="IPR053157">
    <property type="entry name" value="Sterol_Uptake_Regulator"/>
</dbReference>
<dbReference type="PROSITE" id="PS00463">
    <property type="entry name" value="ZN2_CY6_FUNGAL_1"/>
    <property type="match status" value="1"/>
</dbReference>
<feature type="domain" description="Zn(2)-C6 fungal-type" evidence="2">
    <location>
        <begin position="22"/>
        <end position="52"/>
    </location>
</feature>
<sequence>MEAEALTSSDRQRRAHKKSRNGCLQCKARHVKCDEQQPICGLCKRVKKKCSLASLEYGELATTFRNNNVVPSNAAPHLQPLPLADLELLYHQMRCYEATGQDSDDIQLGFTFPYVLHSILSLSALLLFSQQPSRIELLDRACAHQNSALALVRPHLVDLTKQNVNAVVKFSAITSVIALAQPLYQHPCRIGQTSDSISDMLNSFHMARGIRSVLERQWQMEGIHHDPDAGPDLDNEDPWQQDLMIKWPPYPVLRDLITSLCTSEADRSVCLDATRKIFSFITLLEDQPNLHPDARLIQIWPIEIKKRFLNMLIARRPIALLILGYYSVLMKLRSDTMWPFDSWPAKLLQKIVEVLGDDLGEYLEWPRTRVLS</sequence>
<dbReference type="InterPro" id="IPR036864">
    <property type="entry name" value="Zn2-C6_fun-type_DNA-bd_sf"/>
</dbReference>
<dbReference type="GO" id="GO:0001228">
    <property type="term" value="F:DNA-binding transcription activator activity, RNA polymerase II-specific"/>
    <property type="evidence" value="ECO:0007669"/>
    <property type="project" value="TreeGrafter"/>
</dbReference>
<evidence type="ECO:0000256" key="1">
    <source>
        <dbReference type="ARBA" id="ARBA00023242"/>
    </source>
</evidence>
<dbReference type="GO" id="GO:0008270">
    <property type="term" value="F:zinc ion binding"/>
    <property type="evidence" value="ECO:0007669"/>
    <property type="project" value="InterPro"/>
</dbReference>
<evidence type="ECO:0000313" key="3">
    <source>
        <dbReference type="EMBL" id="KEQ61667.1"/>
    </source>
</evidence>
<proteinExistence type="predicted"/>
<dbReference type="GeneID" id="63915571"/>
<keyword evidence="1" id="KW-0539">Nucleus</keyword>
<name>A0A074VVC2_AURM1</name>
<dbReference type="HOGENOM" id="CLU_024934_5_2_1"/>
<protein>
    <recommendedName>
        <fullName evidence="2">Zn(2)-C6 fungal-type domain-containing protein</fullName>
    </recommendedName>
</protein>
<dbReference type="SUPFAM" id="SSF57701">
    <property type="entry name" value="Zn2/Cys6 DNA-binding domain"/>
    <property type="match status" value="1"/>
</dbReference>
<dbReference type="PANTHER" id="PTHR47784:SF5">
    <property type="entry name" value="STEROL UPTAKE CONTROL PROTEIN 2"/>
    <property type="match status" value="1"/>
</dbReference>
<accession>A0A074VVC2</accession>
<dbReference type="Gene3D" id="4.10.240.10">
    <property type="entry name" value="Zn(2)-C6 fungal-type DNA-binding domain"/>
    <property type="match status" value="1"/>
</dbReference>
<evidence type="ECO:0000259" key="2">
    <source>
        <dbReference type="PROSITE" id="PS50048"/>
    </source>
</evidence>
<dbReference type="RefSeq" id="XP_040878690.1">
    <property type="nucleotide sequence ID" value="XM_041022198.1"/>
</dbReference>
<dbReference type="CDD" id="cd00067">
    <property type="entry name" value="GAL4"/>
    <property type="match status" value="1"/>
</dbReference>